<evidence type="ECO:0000313" key="3">
    <source>
        <dbReference type="Proteomes" id="UP000248021"/>
    </source>
</evidence>
<protein>
    <submittedName>
        <fullName evidence="2">Chromosome partitioning protein</fullName>
    </submittedName>
</protein>
<feature type="domain" description="CobQ/CobB/MinD/ParA nucleotide binding" evidence="1">
    <location>
        <begin position="48"/>
        <end position="178"/>
    </location>
</feature>
<proteinExistence type="predicted"/>
<accession>A0A2V3TSE8</accession>
<gene>
    <name evidence="2" type="ORF">C7450_1329</name>
</gene>
<evidence type="ECO:0000313" key="2">
    <source>
        <dbReference type="EMBL" id="PXW50113.1"/>
    </source>
</evidence>
<evidence type="ECO:0000259" key="1">
    <source>
        <dbReference type="Pfam" id="PF01656"/>
    </source>
</evidence>
<dbReference type="InterPro" id="IPR002586">
    <property type="entry name" value="CobQ/CobB/MinD/ParA_Nub-bd_dom"/>
</dbReference>
<dbReference type="Proteomes" id="UP000248021">
    <property type="component" value="Unassembled WGS sequence"/>
</dbReference>
<dbReference type="PANTHER" id="PTHR13696:SF96">
    <property type="entry name" value="COBQ_COBB_MIND_PARA NUCLEOTIDE BINDING DOMAIN-CONTAINING PROTEIN"/>
    <property type="match status" value="1"/>
</dbReference>
<comment type="caution">
    <text evidence="2">The sequence shown here is derived from an EMBL/GenBank/DDBJ whole genome shotgun (WGS) entry which is preliminary data.</text>
</comment>
<dbReference type="InterPro" id="IPR027417">
    <property type="entry name" value="P-loop_NTPase"/>
</dbReference>
<dbReference type="Gene3D" id="3.40.50.300">
    <property type="entry name" value="P-loop containing nucleotide triphosphate hydrolases"/>
    <property type="match status" value="1"/>
</dbReference>
<dbReference type="AlphaFoldDB" id="A0A2V3TSE8"/>
<reference evidence="2 3" key="1">
    <citation type="submission" date="2018-05" db="EMBL/GenBank/DDBJ databases">
        <title>Genomic Encyclopedia of Type Strains, Phase IV (KMG-IV): sequencing the most valuable type-strain genomes for metagenomic binning, comparative biology and taxonomic classification.</title>
        <authorList>
            <person name="Goeker M."/>
        </authorList>
    </citation>
    <scope>NUCLEOTIDE SEQUENCE [LARGE SCALE GENOMIC DNA]</scope>
    <source>
        <strain evidence="2 3">DSM 6462</strain>
    </source>
</reference>
<name>A0A2V3TSE8_9HYPH</name>
<keyword evidence="3" id="KW-1185">Reference proteome</keyword>
<dbReference type="PANTHER" id="PTHR13696">
    <property type="entry name" value="P-LOOP CONTAINING NUCLEOSIDE TRIPHOSPHATE HYDROLASE"/>
    <property type="match status" value="1"/>
</dbReference>
<dbReference type="Pfam" id="PF01656">
    <property type="entry name" value="CbiA"/>
    <property type="match status" value="1"/>
</dbReference>
<dbReference type="EMBL" id="QJJK01000032">
    <property type="protein sequence ID" value="PXW50113.1"/>
    <property type="molecule type" value="Genomic_DNA"/>
</dbReference>
<dbReference type="InterPro" id="IPR050678">
    <property type="entry name" value="DNA_Partitioning_ATPase"/>
</dbReference>
<organism evidence="2 3">
    <name type="scientific">Chelatococcus asaccharovorans</name>
    <dbReference type="NCBI Taxonomy" id="28210"/>
    <lineage>
        <taxon>Bacteria</taxon>
        <taxon>Pseudomonadati</taxon>
        <taxon>Pseudomonadota</taxon>
        <taxon>Alphaproteobacteria</taxon>
        <taxon>Hyphomicrobiales</taxon>
        <taxon>Chelatococcaceae</taxon>
        <taxon>Chelatococcus</taxon>
    </lineage>
</organism>
<sequence>MVRCSTRRYLTDSANPLTLFAFLHVNMSGARNASLTLTFLHVNTMKILAVISQKGGAGKTTLATALAVAAQQEGREVALFDLDPQASACFWGDRRGANNGGIEAPPVRAVNWNRLRFDLEKMNGAGKATGLIVIDCPPQQRDIAAEAIRFADMVLIPTRPEVIDLHATAETIRTVQQQGKAAHVVLSACPISGPEIEETEKWITGSMSAELVPVRIHQRKAYSRAMAAGLTAQEFEPDGKAAAEIKQLYMFTCRHLFGVQKNGKAKQAVSRRA</sequence>
<dbReference type="SUPFAM" id="SSF52540">
    <property type="entry name" value="P-loop containing nucleoside triphosphate hydrolases"/>
    <property type="match status" value="1"/>
</dbReference>
<dbReference type="CDD" id="cd02042">
    <property type="entry name" value="ParAB_family"/>
    <property type="match status" value="1"/>
</dbReference>